<dbReference type="Proteomes" id="UP001262754">
    <property type="component" value="Unassembled WGS sequence"/>
</dbReference>
<reference evidence="2 3" key="1">
    <citation type="submission" date="2023-07" db="EMBL/GenBank/DDBJ databases">
        <title>Sorghum-associated microbial communities from plants grown in Nebraska, USA.</title>
        <authorList>
            <person name="Schachtman D."/>
        </authorList>
    </citation>
    <scope>NUCLEOTIDE SEQUENCE [LARGE SCALE GENOMIC DNA]</scope>
    <source>
        <strain evidence="2 3">DS2154</strain>
    </source>
</reference>
<evidence type="ECO:0000313" key="2">
    <source>
        <dbReference type="EMBL" id="MDR6530441.1"/>
    </source>
</evidence>
<sequence length="110" mass="11852">MSKAGPALGATFRFTSRWKEELVVAGPGGSFILELPMGRLSAYLPTREAWKDQAPEWAADLWPVLKAELEAWCDASRADLVIDPTATVTPLHEASPEARGSGRGGSDDEL</sequence>
<proteinExistence type="predicted"/>
<feature type="region of interest" description="Disordered" evidence="1">
    <location>
        <begin position="86"/>
        <end position="110"/>
    </location>
</feature>
<accession>A0ABU1MWX8</accession>
<evidence type="ECO:0000256" key="1">
    <source>
        <dbReference type="SAM" id="MobiDB-lite"/>
    </source>
</evidence>
<gene>
    <name evidence="2" type="ORF">J2800_001177</name>
</gene>
<comment type="caution">
    <text evidence="2">The sequence shown here is derived from an EMBL/GenBank/DDBJ whole genome shotgun (WGS) entry which is preliminary data.</text>
</comment>
<dbReference type="EMBL" id="JAVDRL010000003">
    <property type="protein sequence ID" value="MDR6530441.1"/>
    <property type="molecule type" value="Genomic_DNA"/>
</dbReference>
<protein>
    <submittedName>
        <fullName evidence="2">Uncharacterized protein</fullName>
    </submittedName>
</protein>
<organism evidence="2 3">
    <name type="scientific">Caulobacter rhizosphaerae</name>
    <dbReference type="NCBI Taxonomy" id="2010972"/>
    <lineage>
        <taxon>Bacteria</taxon>
        <taxon>Pseudomonadati</taxon>
        <taxon>Pseudomonadota</taxon>
        <taxon>Alphaproteobacteria</taxon>
        <taxon>Caulobacterales</taxon>
        <taxon>Caulobacteraceae</taxon>
        <taxon>Caulobacter</taxon>
    </lineage>
</organism>
<dbReference type="RefSeq" id="WP_056754467.1">
    <property type="nucleotide sequence ID" value="NZ_JAVDRL010000003.1"/>
</dbReference>
<name>A0ABU1MWX8_9CAUL</name>
<keyword evidence="3" id="KW-1185">Reference proteome</keyword>
<evidence type="ECO:0000313" key="3">
    <source>
        <dbReference type="Proteomes" id="UP001262754"/>
    </source>
</evidence>